<dbReference type="Pfam" id="PF12349">
    <property type="entry name" value="Sterol-sensing"/>
    <property type="match status" value="1"/>
</dbReference>
<dbReference type="PROSITE" id="PS50082">
    <property type="entry name" value="WD_REPEATS_2"/>
    <property type="match status" value="1"/>
</dbReference>
<feature type="transmembrane region" description="Helical" evidence="22">
    <location>
        <begin position="447"/>
        <end position="465"/>
    </location>
</feature>
<evidence type="ECO:0000256" key="16">
    <source>
        <dbReference type="ARBA" id="ARBA00023166"/>
    </source>
</evidence>
<evidence type="ECO:0000256" key="17">
    <source>
        <dbReference type="ARBA" id="ARBA00023180"/>
    </source>
</evidence>
<dbReference type="EMBL" id="OC856008">
    <property type="protein sequence ID" value="CAD7623046.1"/>
    <property type="molecule type" value="Genomic_DNA"/>
</dbReference>
<evidence type="ECO:0000256" key="15">
    <source>
        <dbReference type="ARBA" id="ARBA00023136"/>
    </source>
</evidence>
<evidence type="ECO:0000256" key="11">
    <source>
        <dbReference type="ARBA" id="ARBA00022989"/>
    </source>
</evidence>
<evidence type="ECO:0000256" key="22">
    <source>
        <dbReference type="SAM" id="Phobius"/>
    </source>
</evidence>
<dbReference type="InterPro" id="IPR015943">
    <property type="entry name" value="WD40/YVTN_repeat-like_dom_sf"/>
</dbReference>
<dbReference type="GO" id="GO:0000139">
    <property type="term" value="C:Golgi membrane"/>
    <property type="evidence" value="ECO:0007669"/>
    <property type="project" value="UniProtKB-SubCell"/>
</dbReference>
<dbReference type="SMART" id="SM00320">
    <property type="entry name" value="WD40"/>
    <property type="match status" value="6"/>
</dbReference>
<dbReference type="Proteomes" id="UP000759131">
    <property type="component" value="Unassembled WGS sequence"/>
</dbReference>
<dbReference type="InterPro" id="IPR030225">
    <property type="entry name" value="SCAP"/>
</dbReference>
<feature type="transmembrane region" description="Helical" evidence="22">
    <location>
        <begin position="336"/>
        <end position="352"/>
    </location>
</feature>
<protein>
    <recommendedName>
        <fullName evidence="5">Sterol regulatory element-binding protein cleavage-activating protein</fullName>
    </recommendedName>
</protein>
<dbReference type="GO" id="GO:0032933">
    <property type="term" value="P:SREBP signaling pathway"/>
    <property type="evidence" value="ECO:0007669"/>
    <property type="project" value="InterPro"/>
</dbReference>
<keyword evidence="10" id="KW-0256">Endoplasmic reticulum</keyword>
<dbReference type="SUPFAM" id="SSF50978">
    <property type="entry name" value="WD40 repeat-like"/>
    <property type="match status" value="2"/>
</dbReference>
<keyword evidence="11 22" id="KW-1133">Transmembrane helix</keyword>
<keyword evidence="19" id="KW-0968">Cytoplasmic vesicle</keyword>
<keyword evidence="6" id="KW-0153">Cholesterol metabolism</keyword>
<dbReference type="PROSITE" id="PS50156">
    <property type="entry name" value="SSD"/>
    <property type="match status" value="1"/>
</dbReference>
<evidence type="ECO:0000256" key="14">
    <source>
        <dbReference type="ARBA" id="ARBA00023121"/>
    </source>
</evidence>
<dbReference type="InterPro" id="IPR001680">
    <property type="entry name" value="WD40_rpt"/>
</dbReference>
<evidence type="ECO:0000256" key="19">
    <source>
        <dbReference type="ARBA" id="ARBA00023329"/>
    </source>
</evidence>
<evidence type="ECO:0000256" key="2">
    <source>
        <dbReference type="ARBA" id="ARBA00004557"/>
    </source>
</evidence>
<sequence length="1297" mass="145970">MDTSSSGSSALLSSTTMNGRTNWSSNSSQFLTTIEDNVSNAYYKYGLICSRHPVFVIVSTLIIVSICCYPLTGIRYLLGNSSQKYMTSVDNIFPSEDTAGQRPQRPLPDANPIPNWFATNQSFAFIQQIVVKSSVIPWKDNLILMDAIRAPLSQSFKLMETISNYQFLNGERAESLNNYCFQISEPIAKMVDKQSASYLPMYSCLALSPANIWQNDINKFLMDSTIIKTMYSIKDLASPHSSGSLRDILFGVPWMETGIKRLYVRTRQRTITFAITLVLSTQSQQYIDGLTAFLKDKYSVNSLSNANQTDNETNDEDEELTVTHIYFQNKFTFSDFVPLLATYFMLFLYMYFSVRKIDIIKNKWALALCSVLTVIMSLMMSLGICLRLGFNPTINSTHILPYIVIIIGLENMLVLTKSVVSTPAHLDIKVRVAQGMSREGWSITKNLMTEITLLTFGFFTFVPMIQKLCLFATVGLLTDFFIQITFFATVLSIDIQRLELNTKPNTNGYTNAQKTHSRHNSSTDNGVIFGNRSYGQNVFARPSKPSHFKMPKRLRVVYFVARTRLVQRALMLILIGWISFLVYNFEIIENLSHDSQHMSGNPVFQFANFGTNQMLSKKPQNAQQMNTKAAKAEEKLDNNPNITSDASQTHRLVHHNPNLWKSLSSQHWSALFNYYNLSLSGNYISILPPILLSIPVSPESAAQNRNPAESDPQIFRQFLSPPGLQPIDPNDERDDNFNLNADSFPHIPLQWTSAEIFITVALSVPSIIFIIYVFVLMYRCMCSRNYAEWRDSWSQTLRFGKSQSNKKGTSSYDLIDFETNPIRLQDHEQELNHLASNSDTPFVVSVCMDGDLKIWDVLSGECHTYIKRFTTEQPVVRKRFQPTHKPSGSFSSDSTYGSSPGNANDFLTEIPNNNLNQISEKQSPLTHRTMSAGSSDGYNFTPYLNQQTSYSSQNLLNELILNAAVNTDEMSANELSVNLKTESTLLFEPIWCSDIFGKLVITGCRNGRIEVWDALNGNLCFYYEENKSGVTALKTTNTKLVVARINGTLEIFNLEIINGFSVSISSTSQSSPHPAKDQVIRYNLMHSIRAHLQPITALQIESSNIITGGLDHVLKVYRMDTANCLFTLHGHCGGITAIHIDQYSPSTAISGCQVGQLCVWDVLTGTCVFSLEAHMDASVTAAIATPLYFISSGTDNRICIWDKYSGHLVHCIQNHHSFSKEMLLLTPNILVTAREDHLVLFDISEAVPIRIVELDANCDKQNYIKNLKMSSQSRAVVCDYGKQLCVIHFPSVTEKSD</sequence>
<organism evidence="24">
    <name type="scientific">Medioppia subpectinata</name>
    <dbReference type="NCBI Taxonomy" id="1979941"/>
    <lineage>
        <taxon>Eukaryota</taxon>
        <taxon>Metazoa</taxon>
        <taxon>Ecdysozoa</taxon>
        <taxon>Arthropoda</taxon>
        <taxon>Chelicerata</taxon>
        <taxon>Arachnida</taxon>
        <taxon>Acari</taxon>
        <taxon>Acariformes</taxon>
        <taxon>Sarcoptiformes</taxon>
        <taxon>Oribatida</taxon>
        <taxon>Brachypylina</taxon>
        <taxon>Oppioidea</taxon>
        <taxon>Oppiidae</taxon>
        <taxon>Medioppia</taxon>
    </lineage>
</organism>
<feature type="transmembrane region" description="Helical" evidence="22">
    <location>
        <begin position="402"/>
        <end position="426"/>
    </location>
</feature>
<dbReference type="PROSITE" id="PS00678">
    <property type="entry name" value="WD_REPEATS_1"/>
    <property type="match status" value="1"/>
</dbReference>
<dbReference type="GO" id="GO:0032934">
    <property type="term" value="F:sterol binding"/>
    <property type="evidence" value="ECO:0007669"/>
    <property type="project" value="InterPro"/>
</dbReference>
<evidence type="ECO:0000256" key="3">
    <source>
        <dbReference type="ARBA" id="ARBA00004653"/>
    </source>
</evidence>
<keyword evidence="8 22" id="KW-0812">Transmembrane</keyword>
<feature type="transmembrane region" description="Helical" evidence="22">
    <location>
        <begin position="756"/>
        <end position="778"/>
    </location>
</feature>
<dbReference type="EMBL" id="CAJPIZ010001433">
    <property type="protein sequence ID" value="CAG2103476.1"/>
    <property type="molecule type" value="Genomic_DNA"/>
</dbReference>
<evidence type="ECO:0000256" key="7">
    <source>
        <dbReference type="ARBA" id="ARBA00022574"/>
    </source>
</evidence>
<dbReference type="Pfam" id="PF24017">
    <property type="entry name" value="Beta-prop_SCAP"/>
    <property type="match status" value="1"/>
</dbReference>
<keyword evidence="17" id="KW-0325">Glycoprotein</keyword>
<comment type="subcellular location">
    <subcellularLocation>
        <location evidence="2">Cytoplasmic vesicle</location>
        <location evidence="2">COPII-coated vesicle membrane</location>
        <topology evidence="2">Multi-pass membrane protein</topology>
    </subcellularLocation>
    <subcellularLocation>
        <location evidence="1">Endoplasmic reticulum membrane</location>
        <topology evidence="1">Multi-pass membrane protein</topology>
    </subcellularLocation>
    <subcellularLocation>
        <location evidence="3">Golgi apparatus membrane</location>
        <topology evidence="3">Multi-pass membrane protein</topology>
    </subcellularLocation>
</comment>
<evidence type="ECO:0000256" key="12">
    <source>
        <dbReference type="ARBA" id="ARBA00023034"/>
    </source>
</evidence>
<dbReference type="OrthoDB" id="361494at2759"/>
<dbReference type="PROSITE" id="PS50294">
    <property type="entry name" value="WD_REPEATS_REGION"/>
    <property type="match status" value="1"/>
</dbReference>
<dbReference type="Gene3D" id="1.20.1640.10">
    <property type="entry name" value="Multidrug efflux transporter AcrB transmembrane domain"/>
    <property type="match status" value="1"/>
</dbReference>
<dbReference type="GO" id="GO:0012507">
    <property type="term" value="C:ER to Golgi transport vesicle membrane"/>
    <property type="evidence" value="ECO:0007669"/>
    <property type="project" value="UniProtKB-SubCell"/>
</dbReference>
<keyword evidence="16" id="KW-1207">Sterol metabolism</keyword>
<evidence type="ECO:0000313" key="25">
    <source>
        <dbReference type="Proteomes" id="UP000759131"/>
    </source>
</evidence>
<reference evidence="24" key="1">
    <citation type="submission" date="2020-11" db="EMBL/GenBank/DDBJ databases">
        <authorList>
            <person name="Tran Van P."/>
        </authorList>
    </citation>
    <scope>NUCLEOTIDE SEQUENCE</scope>
</reference>
<dbReference type="InterPro" id="IPR053958">
    <property type="entry name" value="HMGCR/SNAP/NPC1-like_SSD"/>
</dbReference>
<comment type="function">
    <text evidence="20">Escort protein required for cholesterol as well as lipid homeostasis. Regulates export of the SCAP-SREBP complex from the endoplasmic reticulum to the Golgi upon low cholesterol, thereby regulating the processing of sterol regulatory element-binding proteins (SREBPs) SREBF1/SREBP1 and SREBF2/SREBP2. At high sterol concentrations, formation of a ternary complex with INSIG (INSIG1 or INSIG2) leads to mask the ER export signal in SCAP, promoting retention of the complex in the endoplasmic reticulum. Low sterol concentrations trigger release of INSIG, a conformational change in the SSD domain of SCAP, unmasking of the ER export signal, promoting recruitment into COPII-coated vesicles and transport of the SCAP-SREBP to the Golgi: in the Golgi, SREBPs are then processed, releasing the transcription factor fragment of SREBPs from the membrane, its import into the nucleus and up-regulation of LDLR, INSIG1 and the mevalonate pathway. Binds cholesterol via its SSD domain.</text>
</comment>
<evidence type="ECO:0000256" key="18">
    <source>
        <dbReference type="ARBA" id="ARBA00023221"/>
    </source>
</evidence>
<evidence type="ECO:0000256" key="4">
    <source>
        <dbReference type="ARBA" id="ARBA00007410"/>
    </source>
</evidence>
<dbReference type="InterPro" id="IPR057042">
    <property type="entry name" value="Beta-prop_SCAP"/>
</dbReference>
<evidence type="ECO:0000256" key="8">
    <source>
        <dbReference type="ARBA" id="ARBA00022692"/>
    </source>
</evidence>
<keyword evidence="15 22" id="KW-0472">Membrane</keyword>
<feature type="repeat" description="WD" evidence="21">
    <location>
        <begin position="824"/>
        <end position="865"/>
    </location>
</feature>
<accession>A0A7R9KHK1</accession>
<feature type="transmembrane region" description="Helical" evidence="22">
    <location>
        <begin position="364"/>
        <end position="390"/>
    </location>
</feature>
<gene>
    <name evidence="24" type="ORF">OSB1V03_LOCUS3507</name>
</gene>
<feature type="domain" description="SSD" evidence="23">
    <location>
        <begin position="335"/>
        <end position="493"/>
    </location>
</feature>
<feature type="transmembrane region" description="Helical" evidence="22">
    <location>
        <begin position="471"/>
        <end position="493"/>
    </location>
</feature>
<keyword evidence="25" id="KW-1185">Reference proteome</keyword>
<keyword evidence="9" id="KW-0677">Repeat</keyword>
<keyword evidence="18" id="KW-0753">Steroid metabolism</keyword>
<feature type="transmembrane region" description="Helical" evidence="22">
    <location>
        <begin position="565"/>
        <end position="585"/>
    </location>
</feature>
<dbReference type="InterPro" id="IPR000731">
    <property type="entry name" value="SSD"/>
</dbReference>
<proteinExistence type="inferred from homology"/>
<keyword evidence="7 21" id="KW-0853">WD repeat</keyword>
<name>A0A7R9KHK1_9ACAR</name>
<dbReference type="GO" id="GO:0005789">
    <property type="term" value="C:endoplasmic reticulum membrane"/>
    <property type="evidence" value="ECO:0007669"/>
    <property type="project" value="UniProtKB-SubCell"/>
</dbReference>
<dbReference type="InterPro" id="IPR036322">
    <property type="entry name" value="WD40_repeat_dom_sf"/>
</dbReference>
<keyword evidence="13" id="KW-0443">Lipid metabolism</keyword>
<dbReference type="Pfam" id="PF24006">
    <property type="entry name" value="SCAP_N"/>
    <property type="match status" value="1"/>
</dbReference>
<evidence type="ECO:0000259" key="23">
    <source>
        <dbReference type="PROSITE" id="PS50156"/>
    </source>
</evidence>
<evidence type="ECO:0000256" key="13">
    <source>
        <dbReference type="ARBA" id="ARBA00023098"/>
    </source>
</evidence>
<keyword evidence="12" id="KW-0333">Golgi apparatus</keyword>
<dbReference type="GO" id="GO:0045540">
    <property type="term" value="P:regulation of cholesterol biosynthetic process"/>
    <property type="evidence" value="ECO:0007669"/>
    <property type="project" value="TreeGrafter"/>
</dbReference>
<evidence type="ECO:0000256" key="21">
    <source>
        <dbReference type="PROSITE-ProRule" id="PRU00221"/>
    </source>
</evidence>
<dbReference type="SUPFAM" id="SSF82866">
    <property type="entry name" value="Multidrug efflux transporter AcrB transmembrane domain"/>
    <property type="match status" value="1"/>
</dbReference>
<evidence type="ECO:0000256" key="5">
    <source>
        <dbReference type="ARBA" id="ARBA00019541"/>
    </source>
</evidence>
<dbReference type="InterPro" id="IPR057041">
    <property type="entry name" value="SCAP_N"/>
</dbReference>
<evidence type="ECO:0000313" key="24">
    <source>
        <dbReference type="EMBL" id="CAD7623046.1"/>
    </source>
</evidence>
<dbReference type="PANTHER" id="PTHR46378:SF1">
    <property type="entry name" value="STEROL REGULATORY ELEMENT-BINDING PROTEIN CLEAVAGE-ACTIVATING PROTEIN"/>
    <property type="match status" value="1"/>
</dbReference>
<evidence type="ECO:0000256" key="20">
    <source>
        <dbReference type="ARBA" id="ARBA00045958"/>
    </source>
</evidence>
<dbReference type="InterPro" id="IPR019775">
    <property type="entry name" value="WD40_repeat_CS"/>
</dbReference>
<dbReference type="Gene3D" id="2.130.10.10">
    <property type="entry name" value="YVTN repeat-like/Quinoprotein amine dehydrogenase"/>
    <property type="match status" value="2"/>
</dbReference>
<comment type="similarity">
    <text evidence="4">Belongs to the WD repeat SCAP family.</text>
</comment>
<evidence type="ECO:0000256" key="1">
    <source>
        <dbReference type="ARBA" id="ARBA00004477"/>
    </source>
</evidence>
<dbReference type="PANTHER" id="PTHR46378">
    <property type="entry name" value="STEROL REGULATORY ELEMENT-BINDING PROTEIN CLEAVAGE-ACTIVATING PROTEIN"/>
    <property type="match status" value="1"/>
</dbReference>
<dbReference type="GO" id="GO:0008203">
    <property type="term" value="P:cholesterol metabolic process"/>
    <property type="evidence" value="ECO:0007669"/>
    <property type="project" value="UniProtKB-KW"/>
</dbReference>
<keyword evidence="14" id="KW-0446">Lipid-binding</keyword>
<evidence type="ECO:0000256" key="10">
    <source>
        <dbReference type="ARBA" id="ARBA00022824"/>
    </source>
</evidence>
<evidence type="ECO:0000256" key="9">
    <source>
        <dbReference type="ARBA" id="ARBA00022737"/>
    </source>
</evidence>
<evidence type="ECO:0000256" key="6">
    <source>
        <dbReference type="ARBA" id="ARBA00022548"/>
    </source>
</evidence>
<feature type="transmembrane region" description="Helical" evidence="22">
    <location>
        <begin position="54"/>
        <end position="78"/>
    </location>
</feature>
<dbReference type="GO" id="GO:0032936">
    <property type="term" value="C:SREBP-SCAP complex"/>
    <property type="evidence" value="ECO:0007669"/>
    <property type="project" value="TreeGrafter"/>
</dbReference>